<comment type="caution">
    <text evidence="1">The sequence shown here is derived from an EMBL/GenBank/DDBJ whole genome shotgun (WGS) entry which is preliminary data.</text>
</comment>
<protein>
    <recommendedName>
        <fullName evidence="3">J domain-containing protein</fullName>
    </recommendedName>
</protein>
<keyword evidence="2" id="KW-1185">Reference proteome</keyword>
<evidence type="ECO:0008006" key="3">
    <source>
        <dbReference type="Google" id="ProtNLM"/>
    </source>
</evidence>
<sequence>MVCSRTADTTVGSALDLEIRQRIDRTFSQGGESARSVALTYLSSKRLDGIPIAQQVGEKRFVYLDSNGNRLTKEEAMALAGGVAYYPEAADPSKGRLRRHGAFVSELDARTIVESSKRLDGIPIAKKVGEKRFVYLDSNGNRLTKEEAMALAGGVAYYSEAADPSKGRLRRHGGFVSELDARTIVEVSRAGIDVASIRDLDRFDGNSHSVEEDMEEPQKDKAKTVALTEKIGNAKLLSRLFLLVLLGAISSSLWPAGKREVVLSTPGGNVDGRSAVSPEMAALLNADRMATVAIREVLSEALLDVPATKDSSSLEERRRRAAVEVDRILSSRSERDILGPGPATHQRQEFQRIVLLLHPDKGLVSASDGRAADALRLAFAARRRRSVTANS</sequence>
<dbReference type="Proteomes" id="UP001189429">
    <property type="component" value="Unassembled WGS sequence"/>
</dbReference>
<accession>A0ABN9TXF4</accession>
<dbReference type="EMBL" id="CAUYUJ010015178">
    <property type="protein sequence ID" value="CAK0850810.1"/>
    <property type="molecule type" value="Genomic_DNA"/>
</dbReference>
<name>A0ABN9TXF4_9DINO</name>
<reference evidence="1" key="1">
    <citation type="submission" date="2023-10" db="EMBL/GenBank/DDBJ databases">
        <authorList>
            <person name="Chen Y."/>
            <person name="Shah S."/>
            <person name="Dougan E. K."/>
            <person name="Thang M."/>
            <person name="Chan C."/>
        </authorList>
    </citation>
    <scope>NUCLEOTIDE SEQUENCE [LARGE SCALE GENOMIC DNA]</scope>
</reference>
<organism evidence="1 2">
    <name type="scientific">Prorocentrum cordatum</name>
    <dbReference type="NCBI Taxonomy" id="2364126"/>
    <lineage>
        <taxon>Eukaryota</taxon>
        <taxon>Sar</taxon>
        <taxon>Alveolata</taxon>
        <taxon>Dinophyceae</taxon>
        <taxon>Prorocentrales</taxon>
        <taxon>Prorocentraceae</taxon>
        <taxon>Prorocentrum</taxon>
    </lineage>
</organism>
<evidence type="ECO:0000313" key="1">
    <source>
        <dbReference type="EMBL" id="CAK0850810.1"/>
    </source>
</evidence>
<gene>
    <name evidence="1" type="ORF">PCOR1329_LOCUS43109</name>
</gene>
<proteinExistence type="predicted"/>
<evidence type="ECO:0000313" key="2">
    <source>
        <dbReference type="Proteomes" id="UP001189429"/>
    </source>
</evidence>